<dbReference type="SUPFAM" id="SSF54427">
    <property type="entry name" value="NTF2-like"/>
    <property type="match status" value="1"/>
</dbReference>
<dbReference type="Pfam" id="PF07366">
    <property type="entry name" value="SnoaL"/>
    <property type="match status" value="1"/>
</dbReference>
<name>A0A4Q6XYD2_9SPHN</name>
<dbReference type="GO" id="GO:0030638">
    <property type="term" value="P:polyketide metabolic process"/>
    <property type="evidence" value="ECO:0007669"/>
    <property type="project" value="InterPro"/>
</dbReference>
<evidence type="ECO:0000313" key="1">
    <source>
        <dbReference type="EMBL" id="RZF65205.1"/>
    </source>
</evidence>
<dbReference type="PANTHER" id="PTHR38436:SF1">
    <property type="entry name" value="ESTER CYCLASE"/>
    <property type="match status" value="1"/>
</dbReference>
<dbReference type="InterPro" id="IPR009959">
    <property type="entry name" value="Cyclase_SnoaL-like"/>
</dbReference>
<dbReference type="Gene3D" id="3.10.450.50">
    <property type="match status" value="1"/>
</dbReference>
<protein>
    <recommendedName>
        <fullName evidence="3">Nuclear transport factor 2 family protein</fullName>
    </recommendedName>
</protein>
<accession>A0A4Q6XYD2</accession>
<dbReference type="EMBL" id="SGIS01000008">
    <property type="protein sequence ID" value="RZF65205.1"/>
    <property type="molecule type" value="Genomic_DNA"/>
</dbReference>
<dbReference type="InterPro" id="IPR032710">
    <property type="entry name" value="NTF2-like_dom_sf"/>
</dbReference>
<proteinExistence type="predicted"/>
<reference evidence="1 2" key="1">
    <citation type="submission" date="2019-02" db="EMBL/GenBank/DDBJ databases">
        <authorList>
            <person name="Li Y."/>
        </authorList>
    </citation>
    <scope>NUCLEOTIDE SEQUENCE [LARGE SCALE GENOMIC DNA]</scope>
    <source>
        <strain evidence="1 2">3-7</strain>
    </source>
</reference>
<organism evidence="1 2">
    <name type="scientific">Sphingomonas populi</name>
    <dbReference type="NCBI Taxonomy" id="2484750"/>
    <lineage>
        <taxon>Bacteria</taxon>
        <taxon>Pseudomonadati</taxon>
        <taxon>Pseudomonadota</taxon>
        <taxon>Alphaproteobacteria</taxon>
        <taxon>Sphingomonadales</taxon>
        <taxon>Sphingomonadaceae</taxon>
        <taxon>Sphingomonas</taxon>
    </lineage>
</organism>
<dbReference type="PANTHER" id="PTHR38436">
    <property type="entry name" value="POLYKETIDE CYCLASE SNOAL-LIKE DOMAIN"/>
    <property type="match status" value="1"/>
</dbReference>
<sequence length="147" mass="16137">MPMPDIAAIVRQFHTNYSNQEVEKSALLVIDDVVADINGGAGNGVNGLTFRGRDEFIAWLQHDKIMFPDGKLVHEDLLVSGNMAAIRFYMEGTHLGPVPGPDGIIEPTGRRVHLEVTEFSTFDDGGKLVHVHTLYNTIGLLQQLTGK</sequence>
<dbReference type="AlphaFoldDB" id="A0A4Q6XYD2"/>
<dbReference type="OrthoDB" id="129343at2"/>
<dbReference type="Proteomes" id="UP000292085">
    <property type="component" value="Unassembled WGS sequence"/>
</dbReference>
<gene>
    <name evidence="1" type="ORF">EWE75_07505</name>
</gene>
<comment type="caution">
    <text evidence="1">The sequence shown here is derived from an EMBL/GenBank/DDBJ whole genome shotgun (WGS) entry which is preliminary data.</text>
</comment>
<keyword evidence="2" id="KW-1185">Reference proteome</keyword>
<evidence type="ECO:0000313" key="2">
    <source>
        <dbReference type="Proteomes" id="UP000292085"/>
    </source>
</evidence>
<evidence type="ECO:0008006" key="3">
    <source>
        <dbReference type="Google" id="ProtNLM"/>
    </source>
</evidence>